<name>A0AAE0JPF8_9PEZI</name>
<comment type="subcellular location">
    <subcellularLocation>
        <location evidence="6">Nucleus</location>
    </subcellularLocation>
</comment>
<dbReference type="PANTHER" id="PTHR18763">
    <property type="entry name" value="WD-REPEAT PROTEIN 18"/>
    <property type="match status" value="1"/>
</dbReference>
<comment type="caution">
    <text evidence="7">The sequence shown here is derived from an EMBL/GenBank/DDBJ whole genome shotgun (WGS) entry which is preliminary data.</text>
</comment>
<dbReference type="Proteomes" id="UP001278500">
    <property type="component" value="Unassembled WGS sequence"/>
</dbReference>
<dbReference type="AlphaFoldDB" id="A0AAE0JPF8"/>
<dbReference type="InterPro" id="IPR045227">
    <property type="entry name" value="WDR18/Ipi3/RID3"/>
</dbReference>
<dbReference type="InterPro" id="IPR015943">
    <property type="entry name" value="WD40/YVTN_repeat-like_dom_sf"/>
</dbReference>
<dbReference type="Pfam" id="PF00400">
    <property type="entry name" value="WD40"/>
    <property type="match status" value="3"/>
</dbReference>
<dbReference type="InterPro" id="IPR036322">
    <property type="entry name" value="WD40_repeat_dom_sf"/>
</dbReference>
<protein>
    <recommendedName>
        <fullName evidence="6">Pre-rRNA-processing protein IPI3</fullName>
    </recommendedName>
</protein>
<sequence>MLSEEFVSAICGAPLSSNTSIVKDVGIYGHTLSPTYSVKYNFKKSSAPVNCVAVSDTHVYAAQENKAYVHVYSRIRGNQEAFVAFPERIRCLTLAGDVLILGTAEGRLMLWETSTGRLVSTPARHVQAVSCVVATPFHVLTGSDDSDIHVWSLSSLLELTPSSAEHEPERSLSNHRAAITALSVNASVSYDTNLAVSASKDKSCIIWNYQTGDALRTLLFPSFPLCMSLDPAARAIIVGCEDSSLYMAEFFKGGDSKALLGAQSEDAATVMQISQPFGATQPGAGPASCLAFSYDGTTLLTGHPKGQIMKWDVVDNKAPVELTNLNAAVTNLVFVSPFEAKAGNNKATKTSTIVKPNQAERAYTVTTQLEADLRSQTRVDELVNSTGFSQQALENAIAAFQEALAEKESEKKE</sequence>
<dbReference type="GO" id="GO:0120330">
    <property type="term" value="C:rixosome complex"/>
    <property type="evidence" value="ECO:0007669"/>
    <property type="project" value="UniProtKB-UniRule"/>
</dbReference>
<reference evidence="7" key="2">
    <citation type="submission" date="2023-06" db="EMBL/GenBank/DDBJ databases">
        <authorList>
            <consortium name="Lawrence Berkeley National Laboratory"/>
            <person name="Haridas S."/>
            <person name="Hensen N."/>
            <person name="Bonometti L."/>
            <person name="Westerberg I."/>
            <person name="Brannstrom I.O."/>
            <person name="Guillou S."/>
            <person name="Cros-Aarteil S."/>
            <person name="Calhoun S."/>
            <person name="Kuo A."/>
            <person name="Mondo S."/>
            <person name="Pangilinan J."/>
            <person name="Riley R."/>
            <person name="Labutti K."/>
            <person name="Andreopoulos B."/>
            <person name="Lipzen A."/>
            <person name="Chen C."/>
            <person name="Yanf M."/>
            <person name="Daum C."/>
            <person name="Ng V."/>
            <person name="Clum A."/>
            <person name="Steindorff A."/>
            <person name="Ohm R."/>
            <person name="Martin F."/>
            <person name="Silar P."/>
            <person name="Natvig D."/>
            <person name="Lalanne C."/>
            <person name="Gautier V."/>
            <person name="Ament-Velasquez S.L."/>
            <person name="Kruys A."/>
            <person name="Hutchinson M.I."/>
            <person name="Powell A.J."/>
            <person name="Barry K."/>
            <person name="Miller A.N."/>
            <person name="Grigoriev I.V."/>
            <person name="Debuchy R."/>
            <person name="Gladieux P."/>
            <person name="Thoren M.H."/>
            <person name="Johannesson H."/>
        </authorList>
    </citation>
    <scope>NUCLEOTIDE SEQUENCE</scope>
    <source>
        <strain evidence="7">CBS 560.94</strain>
    </source>
</reference>
<keyword evidence="6" id="KW-0539">Nucleus</keyword>
<evidence type="ECO:0000256" key="3">
    <source>
        <dbReference type="ARBA" id="ARBA00022574"/>
    </source>
</evidence>
<keyword evidence="3 5" id="KW-0853">WD repeat</keyword>
<dbReference type="PANTHER" id="PTHR18763:SF0">
    <property type="entry name" value="WD REPEAT-CONTAINING PROTEIN 18"/>
    <property type="match status" value="1"/>
</dbReference>
<keyword evidence="8" id="KW-1185">Reference proteome</keyword>
<dbReference type="RefSeq" id="XP_062686639.1">
    <property type="nucleotide sequence ID" value="XM_062823913.1"/>
</dbReference>
<dbReference type="FunFam" id="2.130.10.10:FF:000929">
    <property type="entry name" value="Ribosomal assembly complex component Ipi3"/>
    <property type="match status" value="1"/>
</dbReference>
<proteinExistence type="inferred from homology"/>
<evidence type="ECO:0000256" key="5">
    <source>
        <dbReference type="PROSITE-ProRule" id="PRU00221"/>
    </source>
</evidence>
<organism evidence="7 8">
    <name type="scientific">Neurospora tetraspora</name>
    <dbReference type="NCBI Taxonomy" id="94610"/>
    <lineage>
        <taxon>Eukaryota</taxon>
        <taxon>Fungi</taxon>
        <taxon>Dikarya</taxon>
        <taxon>Ascomycota</taxon>
        <taxon>Pezizomycotina</taxon>
        <taxon>Sordariomycetes</taxon>
        <taxon>Sordariomycetidae</taxon>
        <taxon>Sordariales</taxon>
        <taxon>Sordariaceae</taxon>
        <taxon>Neurospora</taxon>
    </lineage>
</organism>
<keyword evidence="6" id="KW-0698">rRNA processing</keyword>
<dbReference type="GO" id="GO:0005656">
    <property type="term" value="C:nuclear pre-replicative complex"/>
    <property type="evidence" value="ECO:0007669"/>
    <property type="project" value="TreeGrafter"/>
</dbReference>
<gene>
    <name evidence="7" type="ORF">B0H65DRAFT_414380</name>
</gene>
<dbReference type="EMBL" id="JAUEPP010000001">
    <property type="protein sequence ID" value="KAK3355261.1"/>
    <property type="molecule type" value="Genomic_DNA"/>
</dbReference>
<dbReference type="PROSITE" id="PS50082">
    <property type="entry name" value="WD_REPEATS_2"/>
    <property type="match status" value="1"/>
</dbReference>
<evidence type="ECO:0000313" key="8">
    <source>
        <dbReference type="Proteomes" id="UP001278500"/>
    </source>
</evidence>
<comment type="similarity">
    <text evidence="2 6">Belongs to the WD repeat IPI3/WDR18 family.</text>
</comment>
<feature type="repeat" description="WD" evidence="5">
    <location>
        <begin position="172"/>
        <end position="217"/>
    </location>
</feature>
<dbReference type="InterPro" id="IPR001680">
    <property type="entry name" value="WD40_rpt"/>
</dbReference>
<dbReference type="SUPFAM" id="SSF50978">
    <property type="entry name" value="WD40 repeat-like"/>
    <property type="match status" value="1"/>
</dbReference>
<evidence type="ECO:0000256" key="1">
    <source>
        <dbReference type="ARBA" id="ARBA00002355"/>
    </source>
</evidence>
<evidence type="ECO:0000256" key="6">
    <source>
        <dbReference type="RuleBase" id="RU369067"/>
    </source>
</evidence>
<evidence type="ECO:0000256" key="2">
    <source>
        <dbReference type="ARBA" id="ARBA00010143"/>
    </source>
</evidence>
<dbReference type="Gene3D" id="2.130.10.10">
    <property type="entry name" value="YVTN repeat-like/Quinoprotein amine dehydrogenase"/>
    <property type="match status" value="2"/>
</dbReference>
<keyword evidence="4" id="KW-0677">Repeat</keyword>
<comment type="function">
    <text evidence="1 6">Component of the RIX1 complex required for processing of ITS2 sequences from 35S pre-rRNA.</text>
</comment>
<evidence type="ECO:0000256" key="4">
    <source>
        <dbReference type="ARBA" id="ARBA00022737"/>
    </source>
</evidence>
<comment type="subunit">
    <text evidence="6">Component of the RIX1 complex, composed of IPI1, RIX1/IPI2 and IPI3 in a 1:2:2 stoichiometry. The complex interacts (via RIX1) with MDN1 (via its hexameric AAA ATPase ring) and the pre-60S ribosome particles.</text>
</comment>
<dbReference type="GeneID" id="87861067"/>
<reference evidence="7" key="1">
    <citation type="journal article" date="2023" name="Mol. Phylogenet. Evol.">
        <title>Genome-scale phylogeny and comparative genomics of the fungal order Sordariales.</title>
        <authorList>
            <person name="Hensen N."/>
            <person name="Bonometti L."/>
            <person name="Westerberg I."/>
            <person name="Brannstrom I.O."/>
            <person name="Guillou S."/>
            <person name="Cros-Aarteil S."/>
            <person name="Calhoun S."/>
            <person name="Haridas S."/>
            <person name="Kuo A."/>
            <person name="Mondo S."/>
            <person name="Pangilinan J."/>
            <person name="Riley R."/>
            <person name="LaButti K."/>
            <person name="Andreopoulos B."/>
            <person name="Lipzen A."/>
            <person name="Chen C."/>
            <person name="Yan M."/>
            <person name="Daum C."/>
            <person name="Ng V."/>
            <person name="Clum A."/>
            <person name="Steindorff A."/>
            <person name="Ohm R.A."/>
            <person name="Martin F."/>
            <person name="Silar P."/>
            <person name="Natvig D.O."/>
            <person name="Lalanne C."/>
            <person name="Gautier V."/>
            <person name="Ament-Velasquez S.L."/>
            <person name="Kruys A."/>
            <person name="Hutchinson M.I."/>
            <person name="Powell A.J."/>
            <person name="Barry K."/>
            <person name="Miller A.N."/>
            <person name="Grigoriev I.V."/>
            <person name="Debuchy R."/>
            <person name="Gladieux P."/>
            <person name="Hiltunen Thoren M."/>
            <person name="Johannesson H."/>
        </authorList>
    </citation>
    <scope>NUCLEOTIDE SEQUENCE</scope>
    <source>
        <strain evidence="7">CBS 560.94</strain>
    </source>
</reference>
<evidence type="ECO:0000313" key="7">
    <source>
        <dbReference type="EMBL" id="KAK3355261.1"/>
    </source>
</evidence>
<dbReference type="GO" id="GO:0006261">
    <property type="term" value="P:DNA-templated DNA replication"/>
    <property type="evidence" value="ECO:0007669"/>
    <property type="project" value="TreeGrafter"/>
</dbReference>
<dbReference type="GO" id="GO:0006364">
    <property type="term" value="P:rRNA processing"/>
    <property type="evidence" value="ECO:0007669"/>
    <property type="project" value="UniProtKB-UniRule"/>
</dbReference>
<accession>A0AAE0JPF8</accession>
<dbReference type="SMART" id="SM00320">
    <property type="entry name" value="WD40"/>
    <property type="match status" value="5"/>
</dbReference>